<evidence type="ECO:0000256" key="5">
    <source>
        <dbReference type="PIRSR" id="PIRSR000699-1"/>
    </source>
</evidence>
<dbReference type="SUPFAM" id="SSF46973">
    <property type="entry name" value="Enzyme IIa from lactose specific PTS, IIa-lac"/>
    <property type="match status" value="1"/>
</dbReference>
<evidence type="ECO:0000256" key="7">
    <source>
        <dbReference type="PROSITE-ProRule" id="PRU00418"/>
    </source>
</evidence>
<proteinExistence type="predicted"/>
<evidence type="ECO:0000256" key="2">
    <source>
        <dbReference type="ARBA" id="ARBA00022597"/>
    </source>
</evidence>
<keyword evidence="6" id="KW-0460">Magnesium</keyword>
<dbReference type="InterPro" id="IPR036542">
    <property type="entry name" value="PTS_IIA_lac/cel_sf"/>
</dbReference>
<dbReference type="InterPro" id="IPR003188">
    <property type="entry name" value="PTS_IIA_lac/cel"/>
</dbReference>
<keyword evidence="3" id="KW-0808">Transferase</keyword>
<evidence type="ECO:0000313" key="9">
    <source>
        <dbReference type="Proteomes" id="UP000190959"/>
    </source>
</evidence>
<evidence type="ECO:0000256" key="1">
    <source>
        <dbReference type="ARBA" id="ARBA00022448"/>
    </source>
</evidence>
<dbReference type="PANTHER" id="PTHR34382:SF7">
    <property type="entry name" value="PTS SYSTEM N,N'-DIACETYLCHITOBIOSE-SPECIFIC EIIA COMPONENT"/>
    <property type="match status" value="1"/>
</dbReference>
<organism evidence="8 9">
    <name type="scientific">Clostridium beijerinckii</name>
    <name type="common">Clostridium MP</name>
    <dbReference type="NCBI Taxonomy" id="1520"/>
    <lineage>
        <taxon>Bacteria</taxon>
        <taxon>Bacillati</taxon>
        <taxon>Bacillota</taxon>
        <taxon>Clostridia</taxon>
        <taxon>Eubacteriales</taxon>
        <taxon>Clostridiaceae</taxon>
        <taxon>Clostridium</taxon>
    </lineage>
</organism>
<keyword evidence="6" id="KW-0479">Metal-binding</keyword>
<evidence type="ECO:0000256" key="6">
    <source>
        <dbReference type="PIRSR" id="PIRSR000699-2"/>
    </source>
</evidence>
<protein>
    <submittedName>
        <fullName evidence="8">PTS lactose/cellobiose transporter subunit IIA</fullName>
    </submittedName>
</protein>
<keyword evidence="2" id="KW-0762">Sugar transport</keyword>
<dbReference type="EMBL" id="MWMH01000004">
    <property type="protein sequence ID" value="OOP72622.1"/>
    <property type="molecule type" value="Genomic_DNA"/>
</dbReference>
<evidence type="ECO:0000256" key="3">
    <source>
        <dbReference type="ARBA" id="ARBA00022679"/>
    </source>
</evidence>
<reference evidence="8 9" key="1">
    <citation type="submission" date="2017-02" db="EMBL/GenBank/DDBJ databases">
        <title>Genome sequence of Clostridium beijerinckii Br21.</title>
        <authorList>
            <person name="Fonseca B.C."/>
            <person name="Guazzaroni M.E."/>
            <person name="Riano-Pachon D.M."/>
            <person name="Reginatto V."/>
        </authorList>
    </citation>
    <scope>NUCLEOTIDE SEQUENCE [LARGE SCALE GENOMIC DNA]</scope>
    <source>
        <strain evidence="8 9">Br21</strain>
    </source>
</reference>
<comment type="cofactor">
    <cofactor evidence="6">
        <name>Mg(2+)</name>
        <dbReference type="ChEBI" id="CHEBI:18420"/>
    </cofactor>
    <text evidence="6">Binds 1 Mg(2+) ion per trimer.</text>
</comment>
<dbReference type="Gene3D" id="1.20.58.80">
    <property type="entry name" value="Phosphotransferase system, lactose/cellobiose-type IIA subunit"/>
    <property type="match status" value="1"/>
</dbReference>
<keyword evidence="4" id="KW-0598">Phosphotransferase system</keyword>
<accession>A0A1S9N599</accession>
<dbReference type="PROSITE" id="PS51095">
    <property type="entry name" value="PTS_EIIA_TYPE_3"/>
    <property type="match status" value="1"/>
</dbReference>
<dbReference type="AlphaFoldDB" id="A0A1S9N599"/>
<feature type="binding site" evidence="6">
    <location>
        <position position="76"/>
    </location>
    <ligand>
        <name>Mg(2+)</name>
        <dbReference type="ChEBI" id="CHEBI:18420"/>
        <note>ligand shared between all trimeric partners</note>
    </ligand>
</feature>
<feature type="modified residue" description="Phosphohistidine; by HPr" evidence="7">
    <location>
        <position position="73"/>
    </location>
</feature>
<dbReference type="PANTHER" id="PTHR34382">
    <property type="entry name" value="PTS SYSTEM N,N'-DIACETYLCHITOBIOSE-SPECIFIC EIIA COMPONENT"/>
    <property type="match status" value="1"/>
</dbReference>
<evidence type="ECO:0000256" key="4">
    <source>
        <dbReference type="ARBA" id="ARBA00022683"/>
    </source>
</evidence>
<dbReference type="GO" id="GO:0046872">
    <property type="term" value="F:metal ion binding"/>
    <property type="evidence" value="ECO:0007669"/>
    <property type="project" value="UniProtKB-KW"/>
</dbReference>
<name>A0A1S9N599_CLOBE</name>
<dbReference type="GO" id="GO:0009401">
    <property type="term" value="P:phosphoenolpyruvate-dependent sugar phosphotransferase system"/>
    <property type="evidence" value="ECO:0007669"/>
    <property type="project" value="UniProtKB-KW"/>
</dbReference>
<feature type="active site" description="Tele-phosphohistidine intermediate" evidence="5">
    <location>
        <position position="73"/>
    </location>
</feature>
<dbReference type="Proteomes" id="UP000190959">
    <property type="component" value="Unassembled WGS sequence"/>
</dbReference>
<sequence>MEEIILNIIMHSGEARTFSMEAITLAKQGNFDKAKGLIIKADEELGYAHNSQTSLIQGEAVNEKIEFSLLLVHAQDHLMTTMVLKDLAVELIEVHEKISSIKGSVKNI</sequence>
<comment type="caution">
    <text evidence="8">The sequence shown here is derived from an EMBL/GenBank/DDBJ whole genome shotgun (WGS) entry which is preliminary data.</text>
</comment>
<keyword evidence="1" id="KW-0813">Transport</keyword>
<gene>
    <name evidence="8" type="ORF">CBEIBR21_12380</name>
</gene>
<dbReference type="GO" id="GO:0016740">
    <property type="term" value="F:transferase activity"/>
    <property type="evidence" value="ECO:0007669"/>
    <property type="project" value="UniProtKB-KW"/>
</dbReference>
<dbReference type="RefSeq" id="WP_078115781.1">
    <property type="nucleotide sequence ID" value="NZ_MWMH01000004.1"/>
</dbReference>
<dbReference type="Pfam" id="PF02255">
    <property type="entry name" value="PTS_IIA"/>
    <property type="match status" value="1"/>
</dbReference>
<evidence type="ECO:0000313" key="8">
    <source>
        <dbReference type="EMBL" id="OOP72622.1"/>
    </source>
</evidence>
<dbReference type="CDD" id="cd00215">
    <property type="entry name" value="PTS_IIA_lac"/>
    <property type="match status" value="1"/>
</dbReference>
<dbReference type="PIRSF" id="PIRSF000699">
    <property type="entry name" value="PTS_IILac_III"/>
    <property type="match status" value="1"/>
</dbReference>